<dbReference type="InterPro" id="IPR007984">
    <property type="entry name" value="DNA-dir_RNA_Pol_19kDa_poxvir"/>
</dbReference>
<dbReference type="PIRSF" id="PIRSF000743">
    <property type="entry name" value="RPO19"/>
    <property type="match status" value="1"/>
</dbReference>
<evidence type="ECO:0000256" key="5">
    <source>
        <dbReference type="ARBA" id="ARBA00022478"/>
    </source>
</evidence>
<dbReference type="GO" id="GO:0044423">
    <property type="term" value="C:virion component"/>
    <property type="evidence" value="ECO:0007669"/>
    <property type="project" value="UniProtKB-UniRule"/>
</dbReference>
<comment type="similarity">
    <text evidence="2 12">Belongs to the poxviridae DNA-directed RNA polymerase 19 kDa subunit family.</text>
</comment>
<dbReference type="Gene3D" id="3.90.940.10">
    <property type="match status" value="1"/>
</dbReference>
<comment type="catalytic activity">
    <reaction evidence="11 12">
        <text>RNA(n) + a ribonucleoside 5'-triphosphate = RNA(n+1) + diphosphate</text>
        <dbReference type="Rhea" id="RHEA:21248"/>
        <dbReference type="Rhea" id="RHEA-COMP:14527"/>
        <dbReference type="Rhea" id="RHEA-COMP:17342"/>
        <dbReference type="ChEBI" id="CHEBI:33019"/>
        <dbReference type="ChEBI" id="CHEBI:61557"/>
        <dbReference type="ChEBI" id="CHEBI:140395"/>
        <dbReference type="EC" id="2.7.7.6"/>
    </reaction>
</comment>
<accession>A0A1B1MRK1</accession>
<comment type="subcellular location">
    <subcellularLocation>
        <location evidence="1">Virion</location>
    </subcellularLocation>
</comment>
<keyword evidence="15" id="KW-1185">Reference proteome</keyword>
<dbReference type="InterPro" id="IPR036161">
    <property type="entry name" value="RPB6/omega-like_sf"/>
</dbReference>
<dbReference type="GO" id="GO:0003677">
    <property type="term" value="F:DNA binding"/>
    <property type="evidence" value="ECO:0007669"/>
    <property type="project" value="UniProtKB-UniRule"/>
</dbReference>
<evidence type="ECO:0000256" key="6">
    <source>
        <dbReference type="ARBA" id="ARBA00022518"/>
    </source>
</evidence>
<feature type="region of interest" description="Disordered" evidence="13">
    <location>
        <begin position="1"/>
        <end position="56"/>
    </location>
</feature>
<feature type="compositionally biased region" description="Basic and acidic residues" evidence="13">
    <location>
        <begin position="38"/>
        <end position="54"/>
    </location>
</feature>
<evidence type="ECO:0000256" key="11">
    <source>
        <dbReference type="ARBA" id="ARBA00048552"/>
    </source>
</evidence>
<dbReference type="GO" id="GO:0000428">
    <property type="term" value="C:DNA-directed RNA polymerase complex"/>
    <property type="evidence" value="ECO:0007669"/>
    <property type="project" value="UniProtKB-UniRule"/>
</dbReference>
<evidence type="ECO:0000256" key="1">
    <source>
        <dbReference type="ARBA" id="ARBA00004328"/>
    </source>
</evidence>
<dbReference type="EC" id="2.7.7.6" evidence="3 12"/>
<dbReference type="OrthoDB" id="17391at10239"/>
<keyword evidence="10 12" id="KW-0804">Transcription</keyword>
<protein>
    <recommendedName>
        <fullName evidence="4 12">DNA-directed RNA polymerase 19 kDa subunit</fullName>
        <ecNumber evidence="3 12">2.7.7.6</ecNumber>
    </recommendedName>
</protein>
<evidence type="ECO:0000256" key="2">
    <source>
        <dbReference type="ARBA" id="ARBA00008587"/>
    </source>
</evidence>
<dbReference type="GO" id="GO:0006351">
    <property type="term" value="P:DNA-templated transcription"/>
    <property type="evidence" value="ECO:0007669"/>
    <property type="project" value="InterPro"/>
</dbReference>
<evidence type="ECO:0000313" key="14">
    <source>
        <dbReference type="EMBL" id="ANS71183.1"/>
    </source>
</evidence>
<dbReference type="GeneID" id="28340426"/>
<keyword evidence="8 12" id="KW-0548">Nucleotidyltransferase</keyword>
<feature type="compositionally biased region" description="Acidic residues" evidence="13">
    <location>
        <begin position="1"/>
        <end position="37"/>
    </location>
</feature>
<evidence type="ECO:0000256" key="9">
    <source>
        <dbReference type="ARBA" id="ARBA00022844"/>
    </source>
</evidence>
<dbReference type="EMBL" id="KU980965">
    <property type="protein sequence ID" value="ANS71183.1"/>
    <property type="molecule type" value="Genomic_DNA"/>
</dbReference>
<keyword evidence="6" id="KW-0244">Early protein</keyword>
<keyword evidence="7 12" id="KW-0808">Transferase</keyword>
<dbReference type="Proteomes" id="UP000203626">
    <property type="component" value="Segment"/>
</dbReference>
<reference evidence="14 15" key="1">
    <citation type="journal article" date="2016" name="J. Gen. Virol.">
        <title>Genomic characterization of a novel poxvirus from a flying fox: evidence for a new genus?</title>
        <authorList>
            <person name="O'Dea M.A."/>
            <person name="Tu S.L."/>
            <person name="Pang S."/>
            <person name="De Ridder T."/>
            <person name="Jackson B."/>
            <person name="Upton C."/>
        </authorList>
    </citation>
    <scope>NUCLEOTIDE SEQUENCE [LARGE SCALE GENOMIC DNA]</scope>
    <source>
        <strain evidence="14 15">Australia</strain>
    </source>
</reference>
<dbReference type="GO" id="GO:0003899">
    <property type="term" value="F:DNA-directed RNA polymerase activity"/>
    <property type="evidence" value="ECO:0007669"/>
    <property type="project" value="UniProtKB-EC"/>
</dbReference>
<evidence type="ECO:0000256" key="12">
    <source>
        <dbReference type="PIRNR" id="PIRNR000743"/>
    </source>
</evidence>
<evidence type="ECO:0000256" key="8">
    <source>
        <dbReference type="ARBA" id="ARBA00022695"/>
    </source>
</evidence>
<evidence type="ECO:0000256" key="3">
    <source>
        <dbReference type="ARBA" id="ARBA00012418"/>
    </source>
</evidence>
<name>A0A1B1MRK1_9POXV</name>
<comment type="function">
    <text evidence="12">Part of the DNA-dependent RNA polymerase which catalyzes the transcription of viral DNA into RNA using the four ribonucleoside triphosphates as substrates. Responsible for the transcription of early, intermediate and late genes.</text>
</comment>
<dbReference type="RefSeq" id="YP_009268814.1">
    <property type="nucleotide sequence ID" value="NC_030656.1"/>
</dbReference>
<organism evidence="14 15">
    <name type="scientific">Pteropox virus</name>
    <dbReference type="NCBI Taxonomy" id="1873698"/>
    <lineage>
        <taxon>Viruses</taxon>
        <taxon>Varidnaviria</taxon>
        <taxon>Bamfordvirae</taxon>
        <taxon>Nucleocytoviricota</taxon>
        <taxon>Pokkesviricetes</taxon>
        <taxon>Chitovirales</taxon>
        <taxon>Poxviridae</taxon>
        <taxon>Chordopoxvirinae</taxon>
        <taxon>Pteropopoxvirus</taxon>
        <taxon>Pteropopoxvirus pteropox</taxon>
    </lineage>
</organism>
<proteinExistence type="inferred from homology"/>
<dbReference type="KEGG" id="vg:28340426"/>
<evidence type="ECO:0000256" key="4">
    <source>
        <dbReference type="ARBA" id="ARBA00016901"/>
    </source>
</evidence>
<evidence type="ECO:0000256" key="10">
    <source>
        <dbReference type="ARBA" id="ARBA00023163"/>
    </source>
</evidence>
<keyword evidence="5 12" id="KW-0240">DNA-directed RNA polymerase</keyword>
<gene>
    <name evidence="14" type="ORF">PTPV-Aus-099</name>
</gene>
<evidence type="ECO:0000256" key="7">
    <source>
        <dbReference type="ARBA" id="ARBA00022679"/>
    </source>
</evidence>
<evidence type="ECO:0000256" key="13">
    <source>
        <dbReference type="SAM" id="MobiDB-lite"/>
    </source>
</evidence>
<evidence type="ECO:0000313" key="15">
    <source>
        <dbReference type="Proteomes" id="UP000203626"/>
    </source>
</evidence>
<sequence length="176" mass="20201">MATSLDDDVDIESDYESSEYEKEDDEKEDEDDEFSDSDVEKSLDMTSELADKSSLKFKSPETVPSINVQDTVQQSNKISLIKKRYTRRMSLFELTGILAESINLLQRGRLPLVEGLSGSTLQKNLLQVAIQEIRDKTCPVIIKKNGEYLSVNDFDESALEHHLTFITKIWKQQNRY</sequence>
<keyword evidence="9 12" id="KW-0946">Virion</keyword>
<dbReference type="Pfam" id="PF05320">
    <property type="entry name" value="Pox_RNA_Pol_19"/>
    <property type="match status" value="1"/>
</dbReference>